<dbReference type="SUPFAM" id="SSF57667">
    <property type="entry name" value="beta-beta-alpha zinc fingers"/>
    <property type="match status" value="3"/>
</dbReference>
<feature type="compositionally biased region" description="Polar residues" evidence="12">
    <location>
        <begin position="118"/>
        <end position="134"/>
    </location>
</feature>
<evidence type="ECO:0000256" key="5">
    <source>
        <dbReference type="ARBA" id="ARBA00022771"/>
    </source>
</evidence>
<evidence type="ECO:0000256" key="7">
    <source>
        <dbReference type="ARBA" id="ARBA00023015"/>
    </source>
</evidence>
<dbReference type="FunFam" id="3.30.160.60:FF:001498">
    <property type="entry name" value="Zinc finger protein 404"/>
    <property type="match status" value="1"/>
</dbReference>
<keyword evidence="6" id="KW-0862">Zinc</keyword>
<evidence type="ECO:0000256" key="11">
    <source>
        <dbReference type="PROSITE-ProRule" id="PRU00042"/>
    </source>
</evidence>
<dbReference type="FunFam" id="3.30.160.60:FF:000912">
    <property type="entry name" value="Zinc finger protein 660"/>
    <property type="match status" value="1"/>
</dbReference>
<keyword evidence="7" id="KW-0805">Transcription regulation</keyword>
<dbReference type="PANTHER" id="PTHR24390">
    <property type="entry name" value="ZINC FINGER PROTEIN"/>
    <property type="match status" value="1"/>
</dbReference>
<keyword evidence="9" id="KW-0804">Transcription</keyword>
<dbReference type="GO" id="GO:0000978">
    <property type="term" value="F:RNA polymerase II cis-regulatory region sequence-specific DNA binding"/>
    <property type="evidence" value="ECO:0007669"/>
    <property type="project" value="TreeGrafter"/>
</dbReference>
<dbReference type="FunFam" id="3.30.160.60:FF:000624">
    <property type="entry name" value="zinc finger protein 697"/>
    <property type="match status" value="1"/>
</dbReference>
<dbReference type="PROSITE" id="PS00028">
    <property type="entry name" value="ZINC_FINGER_C2H2_1"/>
    <property type="match status" value="5"/>
</dbReference>
<evidence type="ECO:0000256" key="6">
    <source>
        <dbReference type="ARBA" id="ARBA00022833"/>
    </source>
</evidence>
<dbReference type="Pfam" id="PF00096">
    <property type="entry name" value="zf-C2H2"/>
    <property type="match status" value="4"/>
</dbReference>
<keyword evidence="8" id="KW-0238">DNA-binding</keyword>
<protein>
    <recommendedName>
        <fullName evidence="13">C2H2-type domain-containing protein</fullName>
    </recommendedName>
</protein>
<dbReference type="GO" id="GO:0008270">
    <property type="term" value="F:zinc ion binding"/>
    <property type="evidence" value="ECO:0007669"/>
    <property type="project" value="UniProtKB-KW"/>
</dbReference>
<keyword evidence="5 11" id="KW-0863">Zinc-finger</keyword>
<comment type="similarity">
    <text evidence="2">Belongs to the krueppel C2H2-type zinc-finger protein family.</text>
</comment>
<dbReference type="PANTHER" id="PTHR24390:SF159">
    <property type="entry name" value="GROWTH FACTOR INDEPENDENT 1 TRANSCRIPTIONAL REPRESSOR"/>
    <property type="match status" value="1"/>
</dbReference>
<reference evidence="14 15" key="1">
    <citation type="journal article" date="2014" name="Nature">
        <title>The genomic substrate for adaptive radiation in African cichlid fish.</title>
        <authorList>
            <person name="Brawand D."/>
            <person name="Wagner C.E."/>
            <person name="Li Y.I."/>
            <person name="Malinsky M."/>
            <person name="Keller I."/>
            <person name="Fan S."/>
            <person name="Simakov O."/>
            <person name="Ng A.Y."/>
            <person name="Lim Z.W."/>
            <person name="Bezault E."/>
            <person name="Turner-Maier J."/>
            <person name="Johnson J."/>
            <person name="Alcazar R."/>
            <person name="Noh H.J."/>
            <person name="Russell P."/>
            <person name="Aken B."/>
            <person name="Alfoldi J."/>
            <person name="Amemiya C."/>
            <person name="Azzouzi N."/>
            <person name="Baroiller J.F."/>
            <person name="Barloy-Hubler F."/>
            <person name="Berlin A."/>
            <person name="Bloomquist R."/>
            <person name="Carleton K.L."/>
            <person name="Conte M.A."/>
            <person name="D'Cotta H."/>
            <person name="Eshel O."/>
            <person name="Gaffney L."/>
            <person name="Galibert F."/>
            <person name="Gante H.F."/>
            <person name="Gnerre S."/>
            <person name="Greuter L."/>
            <person name="Guyon R."/>
            <person name="Haddad N.S."/>
            <person name="Haerty W."/>
            <person name="Harris R.M."/>
            <person name="Hofmann H.A."/>
            <person name="Hourlier T."/>
            <person name="Hulata G."/>
            <person name="Jaffe D.B."/>
            <person name="Lara M."/>
            <person name="Lee A.P."/>
            <person name="MacCallum I."/>
            <person name="Mwaiko S."/>
            <person name="Nikaido M."/>
            <person name="Nishihara H."/>
            <person name="Ozouf-Costaz C."/>
            <person name="Penman D.J."/>
            <person name="Przybylski D."/>
            <person name="Rakotomanga M."/>
            <person name="Renn S.C.P."/>
            <person name="Ribeiro F.J."/>
            <person name="Ron M."/>
            <person name="Salzburger W."/>
            <person name="Sanchez-Pulido L."/>
            <person name="Santos M.E."/>
            <person name="Searle S."/>
            <person name="Sharpe T."/>
            <person name="Swofford R."/>
            <person name="Tan F.J."/>
            <person name="Williams L."/>
            <person name="Young S."/>
            <person name="Yin S."/>
            <person name="Okada N."/>
            <person name="Kocher T.D."/>
            <person name="Miska E.A."/>
            <person name="Lander E.S."/>
            <person name="Venkatesh B."/>
            <person name="Fernald R.D."/>
            <person name="Meyer A."/>
            <person name="Ponting C.P."/>
            <person name="Streelman J.T."/>
            <person name="Lindblad-Toh K."/>
            <person name="Seehausen O."/>
            <person name="Di Palma F."/>
        </authorList>
    </citation>
    <scope>NUCLEOTIDE SEQUENCE</scope>
</reference>
<dbReference type="FunFam" id="3.30.160.60:FF:001573">
    <property type="entry name" value="Zinc finger protein 407"/>
    <property type="match status" value="1"/>
</dbReference>
<evidence type="ECO:0000256" key="8">
    <source>
        <dbReference type="ARBA" id="ARBA00023125"/>
    </source>
</evidence>
<organism evidence="14 15">
    <name type="scientific">Maylandia zebra</name>
    <name type="common">zebra mbuna</name>
    <dbReference type="NCBI Taxonomy" id="106582"/>
    <lineage>
        <taxon>Eukaryota</taxon>
        <taxon>Metazoa</taxon>
        <taxon>Chordata</taxon>
        <taxon>Craniata</taxon>
        <taxon>Vertebrata</taxon>
        <taxon>Euteleostomi</taxon>
        <taxon>Actinopterygii</taxon>
        <taxon>Neopterygii</taxon>
        <taxon>Teleostei</taxon>
        <taxon>Neoteleostei</taxon>
        <taxon>Acanthomorphata</taxon>
        <taxon>Ovalentaria</taxon>
        <taxon>Cichlomorphae</taxon>
        <taxon>Cichliformes</taxon>
        <taxon>Cichlidae</taxon>
        <taxon>African cichlids</taxon>
        <taxon>Pseudocrenilabrinae</taxon>
        <taxon>Haplochromini</taxon>
        <taxon>Maylandia</taxon>
        <taxon>Maylandia zebra complex</taxon>
    </lineage>
</organism>
<dbReference type="SMART" id="SM00355">
    <property type="entry name" value="ZnF_C2H2"/>
    <property type="match status" value="5"/>
</dbReference>
<sequence length="557" mass="62468">MLTPRLPTGGGQRARWCQCPAASICVICFHNCVCVSATAARPGHLADVQVLQVEGEVSCSPSHDQQDPDILCIKEEQEELLDGQEEADITKVLITAVPVKTEDDEEKSQSSELHQRLSENNTEGEPPTSSSAKQIKTETDNCGLPEADKNLDLNINLQPKTDGIVLESYETDVSIDGDEWQVPLSDCGCGTENNEKGLKKKKSLESVVKGNVDRKTAKKKFTCSECDKQFQKTASQARNQREANPLNCDLCGQKCTSKRNLKAHMRIHTGEKPFSCNVCGKSFRHQYTIDRHMRIHTGEKPFGCSDCSKRFAQLGDLNRHKAVHTGLKPFSCIVCGKKFRQRNHFKRHMRVHTGEKPFICDVCGKSFNCNRNLRTHIRIHTGEKPYSCDVCGKRFLEQTILTQSLHPVSQLNRKQMGRTVGDQNQAKTQISKVIYSHIMLELSVLMINMKMMMMLVTGRNHCQILNLKPKKMVSRRSGLLSLGCNTAQKNPFPAFEFAQLKLTSHVGERASSCLVYVDESLTKIQILKHTKNQKHSNGSACSKRFAQEEIQCAIESH</sequence>
<dbReference type="GO" id="GO:0005634">
    <property type="term" value="C:nucleus"/>
    <property type="evidence" value="ECO:0007669"/>
    <property type="project" value="UniProtKB-SubCell"/>
</dbReference>
<proteinExistence type="inferred from homology"/>
<keyword evidence="3" id="KW-0479">Metal-binding</keyword>
<dbReference type="FunFam" id="3.30.160.60:FF:003287">
    <property type="entry name" value="Zgc:113343"/>
    <property type="match status" value="1"/>
</dbReference>
<name>A0A3P9BVT4_9CICH</name>
<dbReference type="GO" id="GO:0000122">
    <property type="term" value="P:negative regulation of transcription by RNA polymerase II"/>
    <property type="evidence" value="ECO:0007669"/>
    <property type="project" value="UniProtKB-ARBA"/>
</dbReference>
<evidence type="ECO:0000256" key="10">
    <source>
        <dbReference type="ARBA" id="ARBA00023242"/>
    </source>
</evidence>
<evidence type="ECO:0000256" key="2">
    <source>
        <dbReference type="ARBA" id="ARBA00006991"/>
    </source>
</evidence>
<evidence type="ECO:0000256" key="3">
    <source>
        <dbReference type="ARBA" id="ARBA00022723"/>
    </source>
</evidence>
<feature type="domain" description="C2H2-type" evidence="13">
    <location>
        <begin position="358"/>
        <end position="385"/>
    </location>
</feature>
<comment type="subcellular location">
    <subcellularLocation>
        <location evidence="1">Nucleus</location>
    </subcellularLocation>
</comment>
<feature type="domain" description="C2H2-type" evidence="13">
    <location>
        <begin position="302"/>
        <end position="329"/>
    </location>
</feature>
<reference evidence="14" key="3">
    <citation type="submission" date="2025-09" db="UniProtKB">
        <authorList>
            <consortium name="Ensembl"/>
        </authorList>
    </citation>
    <scope>IDENTIFICATION</scope>
</reference>
<dbReference type="Gene3D" id="3.30.160.60">
    <property type="entry name" value="Classic Zinc Finger"/>
    <property type="match status" value="6"/>
</dbReference>
<dbReference type="Proteomes" id="UP000265160">
    <property type="component" value="LG8"/>
</dbReference>
<dbReference type="GeneTree" id="ENSGT01150000286952"/>
<evidence type="ECO:0000259" key="13">
    <source>
        <dbReference type="PROSITE" id="PS50157"/>
    </source>
</evidence>
<dbReference type="AlphaFoldDB" id="A0A3P9BVT4"/>
<evidence type="ECO:0000256" key="4">
    <source>
        <dbReference type="ARBA" id="ARBA00022737"/>
    </source>
</evidence>
<dbReference type="PROSITE" id="PS50157">
    <property type="entry name" value="ZINC_FINGER_C2H2_2"/>
    <property type="match status" value="5"/>
</dbReference>
<feature type="compositionally biased region" description="Basic and acidic residues" evidence="12">
    <location>
        <begin position="107"/>
        <end position="117"/>
    </location>
</feature>
<evidence type="ECO:0000256" key="1">
    <source>
        <dbReference type="ARBA" id="ARBA00004123"/>
    </source>
</evidence>
<feature type="domain" description="C2H2-type" evidence="13">
    <location>
        <begin position="330"/>
        <end position="357"/>
    </location>
</feature>
<dbReference type="InterPro" id="IPR013087">
    <property type="entry name" value="Znf_C2H2_type"/>
</dbReference>
<feature type="domain" description="C2H2-type" evidence="13">
    <location>
        <begin position="274"/>
        <end position="301"/>
    </location>
</feature>
<accession>A0A3P9BVT4</accession>
<keyword evidence="15" id="KW-1185">Reference proteome</keyword>
<dbReference type="Pfam" id="PF13894">
    <property type="entry name" value="zf-C2H2_4"/>
    <property type="match status" value="1"/>
</dbReference>
<dbReference type="GO" id="GO:0003700">
    <property type="term" value="F:DNA-binding transcription factor activity"/>
    <property type="evidence" value="ECO:0007669"/>
    <property type="project" value="TreeGrafter"/>
</dbReference>
<keyword evidence="10" id="KW-0539">Nucleus</keyword>
<evidence type="ECO:0000256" key="9">
    <source>
        <dbReference type="ARBA" id="ARBA00023163"/>
    </source>
</evidence>
<feature type="domain" description="C2H2-type" evidence="13">
    <location>
        <begin position="246"/>
        <end position="273"/>
    </location>
</feature>
<feature type="region of interest" description="Disordered" evidence="12">
    <location>
        <begin position="100"/>
        <end position="136"/>
    </location>
</feature>
<dbReference type="GO" id="GO:0045596">
    <property type="term" value="P:negative regulation of cell differentiation"/>
    <property type="evidence" value="ECO:0007669"/>
    <property type="project" value="UniProtKB-ARBA"/>
</dbReference>
<reference evidence="14" key="2">
    <citation type="submission" date="2025-08" db="UniProtKB">
        <authorList>
            <consortium name="Ensembl"/>
        </authorList>
    </citation>
    <scope>IDENTIFICATION</scope>
</reference>
<evidence type="ECO:0000313" key="15">
    <source>
        <dbReference type="Proteomes" id="UP000265160"/>
    </source>
</evidence>
<keyword evidence="4" id="KW-0677">Repeat</keyword>
<evidence type="ECO:0000256" key="12">
    <source>
        <dbReference type="SAM" id="MobiDB-lite"/>
    </source>
</evidence>
<evidence type="ECO:0000313" key="14">
    <source>
        <dbReference type="Ensembl" id="ENSMZEP00005013979.1"/>
    </source>
</evidence>
<dbReference type="InterPro" id="IPR036236">
    <property type="entry name" value="Znf_C2H2_sf"/>
</dbReference>
<dbReference type="Ensembl" id="ENSMZET00005014450.1">
    <property type="protein sequence ID" value="ENSMZEP00005013979.1"/>
    <property type="gene ID" value="ENSMZEG00005010521.1"/>
</dbReference>
<dbReference type="FunFam" id="3.30.160.60:FF:001370">
    <property type="entry name" value="Zinc finger protein"/>
    <property type="match status" value="1"/>
</dbReference>